<dbReference type="Gene3D" id="2.60.40.420">
    <property type="entry name" value="Cupredoxins - blue copper proteins"/>
    <property type="match status" value="2"/>
</dbReference>
<dbReference type="GO" id="GO:0016491">
    <property type="term" value="F:oxidoreductase activity"/>
    <property type="evidence" value="ECO:0007669"/>
    <property type="project" value="UniProtKB-KW"/>
</dbReference>
<evidence type="ECO:0000256" key="3">
    <source>
        <dbReference type="ARBA" id="ARBA00023002"/>
    </source>
</evidence>
<dbReference type="PANTHER" id="PTHR11709:SF518">
    <property type="entry name" value="MULTICOPPER OXIDASE"/>
    <property type="match status" value="1"/>
</dbReference>
<evidence type="ECO:0000256" key="2">
    <source>
        <dbReference type="ARBA" id="ARBA00022723"/>
    </source>
</evidence>
<dbReference type="Pfam" id="PF07731">
    <property type="entry name" value="Cu-oxidase_2"/>
    <property type="match status" value="1"/>
</dbReference>
<dbReference type="PANTHER" id="PTHR11709">
    <property type="entry name" value="MULTI-COPPER OXIDASE"/>
    <property type="match status" value="1"/>
</dbReference>
<proteinExistence type="inferred from homology"/>
<evidence type="ECO:0000259" key="5">
    <source>
        <dbReference type="Pfam" id="PF07732"/>
    </source>
</evidence>
<reference evidence="6" key="1">
    <citation type="submission" date="2021-02" db="EMBL/GenBank/DDBJ databases">
        <title>First Annotated Genome of the Yellow-green Alga Tribonema minus.</title>
        <authorList>
            <person name="Mahan K.M."/>
        </authorList>
    </citation>
    <scope>NUCLEOTIDE SEQUENCE</scope>
    <source>
        <strain evidence="6">UTEX B ZZ1240</strain>
    </source>
</reference>
<evidence type="ECO:0000313" key="7">
    <source>
        <dbReference type="Proteomes" id="UP000664859"/>
    </source>
</evidence>
<dbReference type="InterPro" id="IPR002355">
    <property type="entry name" value="Cu_oxidase_Cu_BS"/>
</dbReference>
<organism evidence="6 7">
    <name type="scientific">Tribonema minus</name>
    <dbReference type="NCBI Taxonomy" id="303371"/>
    <lineage>
        <taxon>Eukaryota</taxon>
        <taxon>Sar</taxon>
        <taxon>Stramenopiles</taxon>
        <taxon>Ochrophyta</taxon>
        <taxon>PX clade</taxon>
        <taxon>Xanthophyceae</taxon>
        <taxon>Tribonematales</taxon>
        <taxon>Tribonemataceae</taxon>
        <taxon>Tribonema</taxon>
    </lineage>
</organism>
<dbReference type="AlphaFoldDB" id="A0A836CQZ2"/>
<dbReference type="InterPro" id="IPR011707">
    <property type="entry name" value="Cu-oxidase-like_N"/>
</dbReference>
<dbReference type="Proteomes" id="UP000664859">
    <property type="component" value="Unassembled WGS sequence"/>
</dbReference>
<keyword evidence="3" id="KW-0560">Oxidoreductase</keyword>
<dbReference type="EMBL" id="JAFCMP010000006">
    <property type="protein sequence ID" value="KAG5192416.1"/>
    <property type="molecule type" value="Genomic_DNA"/>
</dbReference>
<dbReference type="OrthoDB" id="2121828at2759"/>
<feature type="domain" description="Plastocyanin-like" evidence="5">
    <location>
        <begin position="79"/>
        <end position="196"/>
    </location>
</feature>
<feature type="domain" description="Plastocyanin-like" evidence="4">
    <location>
        <begin position="447"/>
        <end position="526"/>
    </location>
</feature>
<dbReference type="Pfam" id="PF07732">
    <property type="entry name" value="Cu-oxidase_3"/>
    <property type="match status" value="1"/>
</dbReference>
<protein>
    <submittedName>
        <fullName evidence="6">Cupredoxin</fullName>
    </submittedName>
</protein>
<evidence type="ECO:0000256" key="1">
    <source>
        <dbReference type="ARBA" id="ARBA00010609"/>
    </source>
</evidence>
<dbReference type="PROSITE" id="PS00080">
    <property type="entry name" value="MULTICOPPER_OXIDASE2"/>
    <property type="match status" value="1"/>
</dbReference>
<sequence>MSTALMHSCACFQTLPTALTCTDFGGGVPVTDPNFEYEMSELVWTHDIDGIYNGELTLGAVNLQMTPNRVVSPANPEPSASLDTFAFNGMIPGPLIRFKACNTYKLRLVNGLVPIAGEATTTIPYTNLHLHGMHVSGEDPADDVVTVQVPPGGDHYYSYRIPCDHASGTHLYHPHFAGTTAMQALGGAVGMIIVEGSALEAAHTPGQYESMPEYPLVIQEMDLQKLKEYAGEYQLLAVVATANFPDAPPSTVLVNGCERRLGAPSTSPSSPFNGMTFKVEAGQWTKLRILNVANDKNAIITVMPSDYPLKTHWPCEVKVLAKDGVTVDNMPRTVYGQENGLFASLASRIDVALAFAGATAADDVAMQQTQTVIASIIVTTSNRAWADDLARHYPCRPVYLDLNSGVRTVYPAPEPAFDLVAPAIAVQWPNSGRQFQIDHLEKWNLRASFDHPFHTHVNHMRLGDVNDDVNQVPGAPFWNNEGDWIDTVAIPGDSIPVTLRPERYAGKMVLHCHVQKHADGGMAAVANIAHHFQDYTGPLDDPTMYDSGTCCCPPADTKRTPYNDAPFFVSTGGATIPAVFFDRGGEGIAYHNLNIAPHKPTYLELTSLPPIRDDDAAVEMDYDPLLKDNHVAFIRNGEWLKYTISVYPPGGSWYKASIGAALVLPPNGFVVGHGPGMHYSLWLDNDQDGCPAPGQTSKGWLATVNDSEWAGARVDRIQPYPADGTLKFHIPQGEHTVTLCFEGSVGHLNLFYLHLQWAGFNA</sequence>
<dbReference type="SUPFAM" id="SSF49503">
    <property type="entry name" value="Cupredoxins"/>
    <property type="match status" value="2"/>
</dbReference>
<gene>
    <name evidence="6" type="ORF">JKP88DRAFT_293407</name>
</gene>
<comment type="caution">
    <text evidence="6">The sequence shown here is derived from an EMBL/GenBank/DDBJ whole genome shotgun (WGS) entry which is preliminary data.</text>
</comment>
<evidence type="ECO:0000259" key="4">
    <source>
        <dbReference type="Pfam" id="PF07731"/>
    </source>
</evidence>
<keyword evidence="2" id="KW-0479">Metal-binding</keyword>
<dbReference type="InterPro" id="IPR008972">
    <property type="entry name" value="Cupredoxin"/>
</dbReference>
<dbReference type="GO" id="GO:0005507">
    <property type="term" value="F:copper ion binding"/>
    <property type="evidence" value="ECO:0007669"/>
    <property type="project" value="InterPro"/>
</dbReference>
<comment type="similarity">
    <text evidence="1">Belongs to the multicopper oxidase family.</text>
</comment>
<evidence type="ECO:0000313" key="6">
    <source>
        <dbReference type="EMBL" id="KAG5192416.1"/>
    </source>
</evidence>
<dbReference type="Gene3D" id="2.60.120.260">
    <property type="entry name" value="Galactose-binding domain-like"/>
    <property type="match status" value="1"/>
</dbReference>
<dbReference type="InterPro" id="IPR011706">
    <property type="entry name" value="Cu-oxidase_C"/>
</dbReference>
<name>A0A836CQZ2_9STRA</name>
<dbReference type="InterPro" id="IPR045087">
    <property type="entry name" value="Cu-oxidase_fam"/>
</dbReference>
<keyword evidence="7" id="KW-1185">Reference proteome</keyword>
<accession>A0A836CQZ2</accession>